<dbReference type="Proteomes" id="UP000229044">
    <property type="component" value="Unassembled WGS sequence"/>
</dbReference>
<sequence>MRQQAYGYAAVTLFCLGIAPVAQAELKPISDEKMGEVTGQAFMQIENIQDIPGNPHEFTRMTLGMDVETRLNVDDVKAGTIDGGVDFAAQHVAFGHIARTDGVQYNGHSYSAGDTVHFEAFQPYIELAEDPAEGKLSGFRMGFGQARGSVSSLTSSFSGDIGLTLVDGSGQEFDATLFDQNSQATKYRASNIGIDDGTADCAQNVNCAPLTHLQSLFVGKENSDGTTGFTNDFFIGFQREGVDWQSPDGVNVINAGKGVFINLPTSMTVSMSQLIGQGVPRLQTHREDMGTQLF</sequence>
<evidence type="ECO:0008006" key="4">
    <source>
        <dbReference type="Google" id="ProtNLM"/>
    </source>
</evidence>
<dbReference type="EMBL" id="NTFI01000001">
    <property type="protein sequence ID" value="PHQ26753.1"/>
    <property type="molecule type" value="Genomic_DNA"/>
</dbReference>
<evidence type="ECO:0000313" key="3">
    <source>
        <dbReference type="Proteomes" id="UP000229044"/>
    </source>
</evidence>
<reference evidence="2 3" key="1">
    <citation type="submission" date="2017-09" db="EMBL/GenBank/DDBJ databases">
        <title>The draft genome sequences of Marinobacter guineae M3B.</title>
        <authorList>
            <person name="Cao J."/>
        </authorList>
    </citation>
    <scope>NUCLEOTIDE SEQUENCE [LARGE SCALE GENOMIC DNA]</scope>
    <source>
        <strain evidence="2 3">M3B</strain>
    </source>
</reference>
<gene>
    <name evidence="2" type="ORF">CLH62_03985</name>
</gene>
<feature type="signal peptide" evidence="1">
    <location>
        <begin position="1"/>
        <end position="24"/>
    </location>
</feature>
<organism evidence="2 3">
    <name type="scientific">Marinobacter guineae</name>
    <dbReference type="NCBI Taxonomy" id="432303"/>
    <lineage>
        <taxon>Bacteria</taxon>
        <taxon>Pseudomonadati</taxon>
        <taxon>Pseudomonadota</taxon>
        <taxon>Gammaproteobacteria</taxon>
        <taxon>Pseudomonadales</taxon>
        <taxon>Marinobacteraceae</taxon>
        <taxon>Marinobacter</taxon>
    </lineage>
</organism>
<evidence type="ECO:0000256" key="1">
    <source>
        <dbReference type="SAM" id="SignalP"/>
    </source>
</evidence>
<protein>
    <recommendedName>
        <fullName evidence="4">Porin</fullName>
    </recommendedName>
</protein>
<dbReference type="RefSeq" id="WP_099616828.1">
    <property type="nucleotide sequence ID" value="NZ_KZ319339.1"/>
</dbReference>
<comment type="caution">
    <text evidence="2">The sequence shown here is derived from an EMBL/GenBank/DDBJ whole genome shotgun (WGS) entry which is preliminary data.</text>
</comment>
<accession>A0A2G1VJ01</accession>
<name>A0A2G1VJ01_9GAMM</name>
<dbReference type="OrthoDB" id="6358750at2"/>
<keyword evidence="3" id="KW-1185">Reference proteome</keyword>
<feature type="chain" id="PRO_5013585360" description="Porin" evidence="1">
    <location>
        <begin position="25"/>
        <end position="294"/>
    </location>
</feature>
<evidence type="ECO:0000313" key="2">
    <source>
        <dbReference type="EMBL" id="PHQ26753.1"/>
    </source>
</evidence>
<keyword evidence="1" id="KW-0732">Signal</keyword>
<dbReference type="AlphaFoldDB" id="A0A2G1VJ01"/>
<proteinExistence type="predicted"/>